<sequence length="163" mass="19057">MFSKLVRFHHIPFEEQKTFTLPLIHYYKDCLPLDKLISIFSPMELNHAQLSNDKILAVYREWSAQLSAKDAEGNERLRKLKDQLTMNLSTDNYTTLVVSGNFEETIIDPDKEEHETYLSKFKNKITDKLRNLIEEHIANDPDVIKGRKKTVQSFVNGMSQQQQ</sequence>
<dbReference type="EnsemblMetazoa" id="GPAI044280-RA">
    <property type="protein sequence ID" value="GPAI044280-PA"/>
    <property type="gene ID" value="GPAI044280"/>
</dbReference>
<accession>A0A1B0AFS8</accession>
<dbReference type="AlphaFoldDB" id="A0A1B0AFS8"/>
<reference evidence="1" key="2">
    <citation type="submission" date="2020-05" db="UniProtKB">
        <authorList>
            <consortium name="EnsemblMetazoa"/>
        </authorList>
    </citation>
    <scope>IDENTIFICATION</scope>
    <source>
        <strain evidence="1">IAEA</strain>
    </source>
</reference>
<dbReference type="STRING" id="7398.A0A1B0AFS8"/>
<keyword evidence="2" id="KW-1185">Reference proteome</keyword>
<evidence type="ECO:0000313" key="2">
    <source>
        <dbReference type="Proteomes" id="UP000092445"/>
    </source>
</evidence>
<evidence type="ECO:0000313" key="1">
    <source>
        <dbReference type="EnsemblMetazoa" id="GPAI044280-PA"/>
    </source>
</evidence>
<proteinExistence type="predicted"/>
<reference evidence="2" key="1">
    <citation type="submission" date="2014-03" db="EMBL/GenBank/DDBJ databases">
        <authorList>
            <person name="Aksoy S."/>
            <person name="Warren W."/>
            <person name="Wilson R.K."/>
        </authorList>
    </citation>
    <scope>NUCLEOTIDE SEQUENCE [LARGE SCALE GENOMIC DNA]</scope>
    <source>
        <strain evidence="2">IAEA</strain>
    </source>
</reference>
<name>A0A1B0AFS8_GLOPL</name>
<dbReference type="VEuPathDB" id="VectorBase:GPAI044280"/>
<dbReference type="Proteomes" id="UP000092445">
    <property type="component" value="Unassembled WGS sequence"/>
</dbReference>
<protein>
    <submittedName>
        <fullName evidence="1">Uncharacterized protein</fullName>
    </submittedName>
</protein>
<organism evidence="1 2">
    <name type="scientific">Glossina pallidipes</name>
    <name type="common">Tsetse fly</name>
    <dbReference type="NCBI Taxonomy" id="7398"/>
    <lineage>
        <taxon>Eukaryota</taxon>
        <taxon>Metazoa</taxon>
        <taxon>Ecdysozoa</taxon>
        <taxon>Arthropoda</taxon>
        <taxon>Hexapoda</taxon>
        <taxon>Insecta</taxon>
        <taxon>Pterygota</taxon>
        <taxon>Neoptera</taxon>
        <taxon>Endopterygota</taxon>
        <taxon>Diptera</taxon>
        <taxon>Brachycera</taxon>
        <taxon>Muscomorpha</taxon>
        <taxon>Hippoboscoidea</taxon>
        <taxon>Glossinidae</taxon>
        <taxon>Glossina</taxon>
    </lineage>
</organism>